<keyword evidence="3" id="KW-0807">Transducer</keyword>
<proteinExistence type="inferred from homology"/>
<dbReference type="RefSeq" id="WP_148638560.1">
    <property type="nucleotide sequence ID" value="NZ_VSLA01000029.1"/>
</dbReference>
<dbReference type="Pfam" id="PF00015">
    <property type="entry name" value="MCPsignal"/>
    <property type="match status" value="1"/>
</dbReference>
<accession>A0A5D0WHG3</accession>
<keyword evidence="4" id="KW-0812">Transmembrane</keyword>
<organism evidence="7 8">
    <name type="scientific">Acetobacterium wieringae</name>
    <dbReference type="NCBI Taxonomy" id="52694"/>
    <lineage>
        <taxon>Bacteria</taxon>
        <taxon>Bacillati</taxon>
        <taxon>Bacillota</taxon>
        <taxon>Clostridia</taxon>
        <taxon>Eubacteriales</taxon>
        <taxon>Eubacteriaceae</taxon>
        <taxon>Acetobacterium</taxon>
    </lineage>
</organism>
<feature type="domain" description="HAMP" evidence="6">
    <location>
        <begin position="377"/>
        <end position="429"/>
    </location>
</feature>
<protein>
    <submittedName>
        <fullName evidence="7">Methyl-accepting chemotaxis protein</fullName>
    </submittedName>
</protein>
<evidence type="ECO:0000259" key="5">
    <source>
        <dbReference type="PROSITE" id="PS50111"/>
    </source>
</evidence>
<evidence type="ECO:0000313" key="8">
    <source>
        <dbReference type="Proteomes" id="UP000322619"/>
    </source>
</evidence>
<dbReference type="GO" id="GO:0005886">
    <property type="term" value="C:plasma membrane"/>
    <property type="evidence" value="ECO:0007669"/>
    <property type="project" value="TreeGrafter"/>
</dbReference>
<dbReference type="Proteomes" id="UP000322619">
    <property type="component" value="Unassembled WGS sequence"/>
</dbReference>
<feature type="transmembrane region" description="Helical" evidence="4">
    <location>
        <begin position="7"/>
        <end position="32"/>
    </location>
</feature>
<reference evidence="7 8" key="1">
    <citation type="submission" date="2019-08" db="EMBL/GenBank/DDBJ databases">
        <title>Isolation and enrichment of carboxydotrophic bacteria from anaerobic sludge for the production of bio-based chemicals from syngas.</title>
        <authorList>
            <person name="Antares A.L."/>
            <person name="Moreira J."/>
            <person name="Diender M."/>
            <person name="Parshina S.N."/>
            <person name="Stams A.J.M."/>
            <person name="Alves M."/>
            <person name="Alves J.I."/>
            <person name="Sousa D.Z."/>
        </authorList>
    </citation>
    <scope>NUCLEOTIDE SEQUENCE [LARGE SCALE GENOMIC DNA]</scope>
    <source>
        <strain evidence="7 8">JM</strain>
    </source>
</reference>
<dbReference type="EMBL" id="VSLA01000029">
    <property type="protein sequence ID" value="TYC83630.1"/>
    <property type="molecule type" value="Genomic_DNA"/>
</dbReference>
<dbReference type="Gene3D" id="1.10.287.950">
    <property type="entry name" value="Methyl-accepting chemotaxis protein"/>
    <property type="match status" value="1"/>
</dbReference>
<evidence type="ECO:0000256" key="1">
    <source>
        <dbReference type="ARBA" id="ARBA00022481"/>
    </source>
</evidence>
<dbReference type="GO" id="GO:0007165">
    <property type="term" value="P:signal transduction"/>
    <property type="evidence" value="ECO:0007669"/>
    <property type="project" value="UniProtKB-KW"/>
</dbReference>
<dbReference type="InterPro" id="IPR003660">
    <property type="entry name" value="HAMP_dom"/>
</dbReference>
<dbReference type="SUPFAM" id="SSF58104">
    <property type="entry name" value="Methyl-accepting chemotaxis protein (MCP) signaling domain"/>
    <property type="match status" value="1"/>
</dbReference>
<dbReference type="AlphaFoldDB" id="A0A5D0WHG3"/>
<dbReference type="CDD" id="cd11386">
    <property type="entry name" value="MCP_signal"/>
    <property type="match status" value="1"/>
</dbReference>
<gene>
    <name evidence="7" type="ORF">FXB42_15360</name>
</gene>
<evidence type="ECO:0000313" key="7">
    <source>
        <dbReference type="EMBL" id="TYC83630.1"/>
    </source>
</evidence>
<evidence type="ECO:0000259" key="6">
    <source>
        <dbReference type="PROSITE" id="PS50885"/>
    </source>
</evidence>
<keyword evidence="4" id="KW-1133">Transmembrane helix</keyword>
<dbReference type="PROSITE" id="PS50885">
    <property type="entry name" value="HAMP"/>
    <property type="match status" value="1"/>
</dbReference>
<evidence type="ECO:0000256" key="4">
    <source>
        <dbReference type="SAM" id="Phobius"/>
    </source>
</evidence>
<keyword evidence="4" id="KW-0472">Membrane</keyword>
<dbReference type="Pfam" id="PF18947">
    <property type="entry name" value="HAMP_2"/>
    <property type="match status" value="1"/>
</dbReference>
<dbReference type="SMART" id="SM00283">
    <property type="entry name" value="MA"/>
    <property type="match status" value="1"/>
</dbReference>
<keyword evidence="1" id="KW-0488">Methylation</keyword>
<comment type="caution">
    <text evidence="7">The sequence shown here is derived from an EMBL/GenBank/DDBJ whole genome shotgun (WGS) entry which is preliminary data.</text>
</comment>
<evidence type="ECO:0000256" key="2">
    <source>
        <dbReference type="ARBA" id="ARBA00029447"/>
    </source>
</evidence>
<dbReference type="SMART" id="SM00304">
    <property type="entry name" value="HAMP"/>
    <property type="match status" value="1"/>
</dbReference>
<dbReference type="PANTHER" id="PTHR43531">
    <property type="entry name" value="PROTEIN ICFG"/>
    <property type="match status" value="1"/>
</dbReference>
<dbReference type="PANTHER" id="PTHR43531:SF14">
    <property type="entry name" value="METHYL-ACCEPTING CHEMOTAXIS PROTEIN I-RELATED"/>
    <property type="match status" value="1"/>
</dbReference>
<dbReference type="InterPro" id="IPR004089">
    <property type="entry name" value="MCPsignal_dom"/>
</dbReference>
<feature type="domain" description="Methyl-accepting transducer" evidence="5">
    <location>
        <begin position="479"/>
        <end position="708"/>
    </location>
</feature>
<dbReference type="Gene3D" id="1.20.120.1530">
    <property type="match status" value="1"/>
</dbReference>
<dbReference type="GO" id="GO:0004888">
    <property type="term" value="F:transmembrane signaling receptor activity"/>
    <property type="evidence" value="ECO:0007669"/>
    <property type="project" value="TreeGrafter"/>
</dbReference>
<evidence type="ECO:0000256" key="3">
    <source>
        <dbReference type="PROSITE-ProRule" id="PRU00284"/>
    </source>
</evidence>
<dbReference type="InterPro" id="IPR051310">
    <property type="entry name" value="MCP_chemotaxis"/>
</dbReference>
<dbReference type="PROSITE" id="PS50111">
    <property type="entry name" value="CHEMOTAXIS_TRANSDUC_2"/>
    <property type="match status" value="1"/>
</dbReference>
<dbReference type="CDD" id="cd06225">
    <property type="entry name" value="HAMP"/>
    <property type="match status" value="1"/>
</dbReference>
<dbReference type="GO" id="GO:0006935">
    <property type="term" value="P:chemotaxis"/>
    <property type="evidence" value="ECO:0007669"/>
    <property type="project" value="TreeGrafter"/>
</dbReference>
<sequence length="725" mass="79262">MVRKKSIFWKIVLMIEIPIILVLYAVSFTWVYLLKTFLQEAEKYAMLQDSSLMVMGIGLVALTVAVMISAKVIATKIGIITEWIDRIMASDKTMESDLSEDPGRDQWKEMEIKLEAIATKIVEPSHEIEESLDNYALQGNNVLPNDGQFEQLLDLANEKIAWYEAILDAIPFGLQVMDEKMNWVYLNQKMEDVLIMKNISTERQLAYGMPCSAGGSAVCKTNDCGVKRLIEQGKTNVTFDAYGKYFDLNTVYVKNKLGEQLGYLEISTEITPYMSVNAFTEKEINRLEKNLLYLSGGNLDFDTEVTAAGEYTTEVWAQFNKIENNLAAVKASVGNLIDEAGSLTQAVIEGRIRERADETRFSGSWRELISGMNNILAEIERPVHEVSKVMDAVSSGNLQVRIEGTYQGVFNKLKESVNHTLSQLKMIITEISETTGQISRGNLNIPKTSAYPGDFIDVSNALNTIIATLNALLLDIRVSAEQVNAGASQVAAGSQALAQGSTEQASAIEELTATIGEIAEQTKNNAMDTNQARGLTKDVMANAEKGNIQMQEMQQSILAINLASKDIFKIIKVIDDIAFQTNILALNAAVEAARAGQHGKGFAVVAEEVRTLAARSAEAAKQTTGLIEGSIKKVSEGTMIANETAEALNEIVKGVEKVTEIMGKIAIVTNEQATGIAQINMGIDQVAQVVQQNSATSEESAAASEELSGLAQVLKASIQRFELKS</sequence>
<name>A0A5D0WHG3_9FIRM</name>
<comment type="similarity">
    <text evidence="2">Belongs to the methyl-accepting chemotaxis (MCP) protein family.</text>
</comment>